<evidence type="ECO:0000313" key="2">
    <source>
        <dbReference type="EMBL" id="KMQ88092.1"/>
    </source>
</evidence>
<reference evidence="2 3" key="1">
    <citation type="submission" date="2015-04" db="EMBL/GenBank/DDBJ databases">
        <title>Lasius niger genome sequencing.</title>
        <authorList>
            <person name="Konorov E.A."/>
            <person name="Nikitin M.A."/>
            <person name="Kirill M.V."/>
            <person name="Chang P."/>
        </authorList>
    </citation>
    <scope>NUCLEOTIDE SEQUENCE [LARGE SCALE GENOMIC DNA]</scope>
    <source>
        <tissue evidence="2">Whole</tissue>
    </source>
</reference>
<feature type="region of interest" description="Disordered" evidence="1">
    <location>
        <begin position="204"/>
        <end position="223"/>
    </location>
</feature>
<sequence length="302" mass="33863">MGPGDASLRVLTHKAEALLIKNDAWSYVCGEKRKPIVSADSATRAASLAAHDAWVIEDRKAKSDLILSINPSELKQVKGCETSKDVWDKLESIYASKGPEHKATLLKNLMLRKMREDGDVKDHLNDLFDAVDKLQSMNVEINGDMLAIIILYSLPDTYDTFRCATESRNDLPDAETLKIKIIEESEARKRKTSDHASNALFAKHQNQHASKNKAGKDNRDMSSTNKRIRCNYCKKNGHKATNCFAKRNSEQKAGHATETVLLTSVQDNSKEWCLDSGYFALVQRQGSLHQHYGCVQRIKACE</sequence>
<dbReference type="Pfam" id="PF14223">
    <property type="entry name" value="Retrotran_gag_2"/>
    <property type="match status" value="1"/>
</dbReference>
<proteinExistence type="predicted"/>
<gene>
    <name evidence="2" type="ORF">RF55_12476</name>
</gene>
<evidence type="ECO:0000256" key="1">
    <source>
        <dbReference type="SAM" id="MobiDB-lite"/>
    </source>
</evidence>
<dbReference type="STRING" id="67767.A0A0J7KCP5"/>
<dbReference type="EMBL" id="LBMM01009495">
    <property type="protein sequence ID" value="KMQ88092.1"/>
    <property type="molecule type" value="Genomic_DNA"/>
</dbReference>
<dbReference type="PANTHER" id="PTHR47481">
    <property type="match status" value="1"/>
</dbReference>
<keyword evidence="3" id="KW-1185">Reference proteome</keyword>
<accession>A0A0J7KCP5</accession>
<name>A0A0J7KCP5_LASNI</name>
<comment type="caution">
    <text evidence="2">The sequence shown here is derived from an EMBL/GenBank/DDBJ whole genome shotgun (WGS) entry which is preliminary data.</text>
</comment>
<protein>
    <submittedName>
        <fullName evidence="2">Retrovirus-related pol polyprotein from transposon tnt 1-94</fullName>
    </submittedName>
</protein>
<dbReference type="OrthoDB" id="7614122at2759"/>
<dbReference type="PaxDb" id="67767-A0A0J7KCP5"/>
<dbReference type="PANTHER" id="PTHR47481:SF14">
    <property type="entry name" value="RETROTRANSPOSON COPIA-LIKE N-TERMINAL DOMAIN-CONTAINING PROTEIN"/>
    <property type="match status" value="1"/>
</dbReference>
<dbReference type="Proteomes" id="UP000036403">
    <property type="component" value="Unassembled WGS sequence"/>
</dbReference>
<evidence type="ECO:0000313" key="3">
    <source>
        <dbReference type="Proteomes" id="UP000036403"/>
    </source>
</evidence>
<dbReference type="AlphaFoldDB" id="A0A0J7KCP5"/>
<organism evidence="2 3">
    <name type="scientific">Lasius niger</name>
    <name type="common">Black garden ant</name>
    <dbReference type="NCBI Taxonomy" id="67767"/>
    <lineage>
        <taxon>Eukaryota</taxon>
        <taxon>Metazoa</taxon>
        <taxon>Ecdysozoa</taxon>
        <taxon>Arthropoda</taxon>
        <taxon>Hexapoda</taxon>
        <taxon>Insecta</taxon>
        <taxon>Pterygota</taxon>
        <taxon>Neoptera</taxon>
        <taxon>Endopterygota</taxon>
        <taxon>Hymenoptera</taxon>
        <taxon>Apocrita</taxon>
        <taxon>Aculeata</taxon>
        <taxon>Formicoidea</taxon>
        <taxon>Formicidae</taxon>
        <taxon>Formicinae</taxon>
        <taxon>Lasius</taxon>
        <taxon>Lasius</taxon>
    </lineage>
</organism>